<feature type="transmembrane region" description="Helical" evidence="6">
    <location>
        <begin position="311"/>
        <end position="329"/>
    </location>
</feature>
<dbReference type="PANTHER" id="PTHR30294:SF46">
    <property type="entry name" value="ABC TRANSPORTER PERMEASE"/>
    <property type="match status" value="1"/>
</dbReference>
<feature type="transmembrane region" description="Helical" evidence="6">
    <location>
        <begin position="197"/>
        <end position="222"/>
    </location>
</feature>
<dbReference type="Proteomes" id="UP000886844">
    <property type="component" value="Unassembled WGS sequence"/>
</dbReference>
<keyword evidence="5 6" id="KW-0472">Membrane</keyword>
<accession>A0A9D2CBI6</accession>
<feature type="transmembrane region" description="Helical" evidence="6">
    <location>
        <begin position="242"/>
        <end position="264"/>
    </location>
</feature>
<reference evidence="8" key="1">
    <citation type="journal article" date="2021" name="PeerJ">
        <title>Extensive microbial diversity within the chicken gut microbiome revealed by metagenomics and culture.</title>
        <authorList>
            <person name="Gilroy R."/>
            <person name="Ravi A."/>
            <person name="Getino M."/>
            <person name="Pursley I."/>
            <person name="Horton D.L."/>
            <person name="Alikhan N.F."/>
            <person name="Baker D."/>
            <person name="Gharbi K."/>
            <person name="Hall N."/>
            <person name="Watson M."/>
            <person name="Adriaenssens E.M."/>
            <person name="Foster-Nyarko E."/>
            <person name="Jarju S."/>
            <person name="Secka A."/>
            <person name="Antonio M."/>
            <person name="Oren A."/>
            <person name="Chaudhuri R.R."/>
            <person name="La Ragione R."/>
            <person name="Hildebrand F."/>
            <person name="Pallen M.J."/>
        </authorList>
    </citation>
    <scope>NUCLEOTIDE SEQUENCE</scope>
    <source>
        <strain evidence="8">5134</strain>
    </source>
</reference>
<evidence type="ECO:0000256" key="4">
    <source>
        <dbReference type="ARBA" id="ARBA00022989"/>
    </source>
</evidence>
<feature type="transmembrane region" description="Helical" evidence="6">
    <location>
        <begin position="284"/>
        <end position="304"/>
    </location>
</feature>
<keyword evidence="3 6" id="KW-0812">Transmembrane</keyword>
<dbReference type="InterPro" id="IPR013525">
    <property type="entry name" value="ABC2_TM"/>
</dbReference>
<dbReference type="GO" id="GO:0140359">
    <property type="term" value="F:ABC-type transporter activity"/>
    <property type="evidence" value="ECO:0007669"/>
    <property type="project" value="InterPro"/>
</dbReference>
<proteinExistence type="predicted"/>
<reference evidence="8" key="2">
    <citation type="submission" date="2021-04" db="EMBL/GenBank/DDBJ databases">
        <authorList>
            <person name="Gilroy R."/>
        </authorList>
    </citation>
    <scope>NUCLEOTIDE SEQUENCE</scope>
    <source>
        <strain evidence="8">5134</strain>
    </source>
</reference>
<evidence type="ECO:0000256" key="5">
    <source>
        <dbReference type="ARBA" id="ARBA00023136"/>
    </source>
</evidence>
<dbReference type="Gene3D" id="3.40.1710.10">
    <property type="entry name" value="abc type-2 transporter like domain"/>
    <property type="match status" value="1"/>
</dbReference>
<dbReference type="Pfam" id="PF12698">
    <property type="entry name" value="ABC2_membrane_3"/>
    <property type="match status" value="1"/>
</dbReference>
<feature type="transmembrane region" description="Helical" evidence="6">
    <location>
        <begin position="373"/>
        <end position="393"/>
    </location>
</feature>
<protein>
    <submittedName>
        <fullName evidence="8">ABC transporter permease</fullName>
    </submittedName>
</protein>
<evidence type="ECO:0000259" key="7">
    <source>
        <dbReference type="Pfam" id="PF12698"/>
    </source>
</evidence>
<evidence type="ECO:0000256" key="6">
    <source>
        <dbReference type="SAM" id="Phobius"/>
    </source>
</evidence>
<dbReference type="EMBL" id="DXDA01000063">
    <property type="protein sequence ID" value="HIY69331.1"/>
    <property type="molecule type" value="Genomic_DNA"/>
</dbReference>
<dbReference type="GO" id="GO:0005886">
    <property type="term" value="C:plasma membrane"/>
    <property type="evidence" value="ECO:0007669"/>
    <property type="project" value="UniProtKB-SubCell"/>
</dbReference>
<name>A0A9D2CBI6_9BACT</name>
<comment type="caution">
    <text evidence="8">The sequence shown here is derived from an EMBL/GenBank/DDBJ whole genome shotgun (WGS) entry which is preliminary data.</text>
</comment>
<feature type="transmembrane region" description="Helical" evidence="6">
    <location>
        <begin position="31"/>
        <end position="50"/>
    </location>
</feature>
<dbReference type="PANTHER" id="PTHR30294">
    <property type="entry name" value="MEMBRANE COMPONENT OF ABC TRANSPORTER YHHJ-RELATED"/>
    <property type="match status" value="1"/>
</dbReference>
<evidence type="ECO:0000313" key="8">
    <source>
        <dbReference type="EMBL" id="HIY69331.1"/>
    </source>
</evidence>
<evidence type="ECO:0000256" key="3">
    <source>
        <dbReference type="ARBA" id="ARBA00022692"/>
    </source>
</evidence>
<gene>
    <name evidence="8" type="ORF">H9828_07935</name>
</gene>
<sequence>MSRFSRQITSYWQQAGVVIRNEFRTIFTDKGVMLVLIFALLIYATAYSLAYGSQVLRNVPLGIVDECRTPTSRALIDAFNSGPNVYTAYTPTSMEEAKELFHARKIYGVVYIPADYERCLLGGEQANVAVYCDASYFLMYRQAFQELVTAIGKTGAMVQFQRLIAKGANIPQAQATTQPVIYESHNLFNPYLGYGTFVMPAIIMVIIQQTMLIGIGMVGGTWREFGLYHKLCPPSRRRMSTLPIVIGRSLVYALIYAVTCAYVLGIHYRLFHFPMNGDPWTVGLFMSAYMAACIALGIAVSTLFRYRENSLLLLLWTSIPVLMLSGVSYPREGIPDWLYNLGQLLPSSHGVNGFIRIQTMGASTAEVFAEIKWLIILTVVYGGLACIGIHQVIRRELRQIKAAKASENRPPVK</sequence>
<feature type="domain" description="ABC-2 type transporter transmembrane" evidence="7">
    <location>
        <begin position="33"/>
        <end position="386"/>
    </location>
</feature>
<comment type="subcellular location">
    <subcellularLocation>
        <location evidence="1">Cell membrane</location>
        <topology evidence="1">Multi-pass membrane protein</topology>
    </subcellularLocation>
</comment>
<keyword evidence="4 6" id="KW-1133">Transmembrane helix</keyword>
<evidence type="ECO:0000313" key="9">
    <source>
        <dbReference type="Proteomes" id="UP000886844"/>
    </source>
</evidence>
<evidence type="ECO:0000256" key="2">
    <source>
        <dbReference type="ARBA" id="ARBA00022475"/>
    </source>
</evidence>
<dbReference type="AlphaFoldDB" id="A0A9D2CBI6"/>
<evidence type="ECO:0000256" key="1">
    <source>
        <dbReference type="ARBA" id="ARBA00004651"/>
    </source>
</evidence>
<dbReference type="InterPro" id="IPR051449">
    <property type="entry name" value="ABC-2_transporter_component"/>
</dbReference>
<organism evidence="8 9">
    <name type="scientific">Candidatus Alistipes intestinigallinarum</name>
    <dbReference type="NCBI Taxonomy" id="2838440"/>
    <lineage>
        <taxon>Bacteria</taxon>
        <taxon>Pseudomonadati</taxon>
        <taxon>Bacteroidota</taxon>
        <taxon>Bacteroidia</taxon>
        <taxon>Bacteroidales</taxon>
        <taxon>Rikenellaceae</taxon>
        <taxon>Alistipes</taxon>
    </lineage>
</organism>
<keyword evidence="2" id="KW-1003">Cell membrane</keyword>